<dbReference type="STRING" id="1142394.PSMK_00830"/>
<reference evidence="1 2" key="1">
    <citation type="submission" date="2012-02" db="EMBL/GenBank/DDBJ databases">
        <title>Complete genome sequence of Phycisphaera mikurensis NBRC 102666.</title>
        <authorList>
            <person name="Ankai A."/>
            <person name="Hosoyama A."/>
            <person name="Terui Y."/>
            <person name="Sekine M."/>
            <person name="Fukai R."/>
            <person name="Kato Y."/>
            <person name="Nakamura S."/>
            <person name="Yamada-Narita S."/>
            <person name="Kawakoshi A."/>
            <person name="Fukunaga Y."/>
            <person name="Yamazaki S."/>
            <person name="Fujita N."/>
        </authorList>
    </citation>
    <scope>NUCLEOTIDE SEQUENCE [LARGE SCALE GENOMIC DNA]</scope>
    <source>
        <strain evidence="2">NBRC 102666 / KCTC 22515 / FYK2301M01</strain>
    </source>
</reference>
<sequence>MIESPFRQPIVSVRHVREVTGLEYAAAKNPVAEFEELRILEEITGQKRSRRFQYRADVSLFDAEGPHDPREGDPAP</sequence>
<evidence type="ECO:0000313" key="2">
    <source>
        <dbReference type="Proteomes" id="UP000007881"/>
    </source>
</evidence>
<dbReference type="KEGG" id="phm:PSMK_00830"/>
<name>I0IAF4_PHYMF</name>
<dbReference type="EMBL" id="AP012338">
    <property type="protein sequence ID" value="BAM02242.1"/>
    <property type="molecule type" value="Genomic_DNA"/>
</dbReference>
<dbReference type="AlphaFoldDB" id="I0IAF4"/>
<accession>I0IAF4</accession>
<protein>
    <submittedName>
        <fullName evidence="1">Uncharacterized protein</fullName>
    </submittedName>
</protein>
<dbReference type="OrthoDB" id="9807853at2"/>
<dbReference type="Proteomes" id="UP000007881">
    <property type="component" value="Chromosome"/>
</dbReference>
<gene>
    <name evidence="1" type="ordered locus">PSMK_00830</name>
</gene>
<evidence type="ECO:0000313" key="1">
    <source>
        <dbReference type="EMBL" id="BAM02242.1"/>
    </source>
</evidence>
<dbReference type="RefSeq" id="WP_014435462.1">
    <property type="nucleotide sequence ID" value="NC_017080.1"/>
</dbReference>
<organism evidence="1 2">
    <name type="scientific">Phycisphaera mikurensis (strain NBRC 102666 / KCTC 22515 / FYK2301M01)</name>
    <dbReference type="NCBI Taxonomy" id="1142394"/>
    <lineage>
        <taxon>Bacteria</taxon>
        <taxon>Pseudomonadati</taxon>
        <taxon>Planctomycetota</taxon>
        <taxon>Phycisphaerae</taxon>
        <taxon>Phycisphaerales</taxon>
        <taxon>Phycisphaeraceae</taxon>
        <taxon>Phycisphaera</taxon>
    </lineage>
</organism>
<dbReference type="HOGENOM" id="CLU_2651291_0_0_0"/>
<proteinExistence type="predicted"/>
<keyword evidence="2" id="KW-1185">Reference proteome</keyword>